<dbReference type="EMBL" id="RBXX01000002">
    <property type="protein sequence ID" value="RKT88563.1"/>
    <property type="molecule type" value="Genomic_DNA"/>
</dbReference>
<reference evidence="3 4" key="1">
    <citation type="submission" date="2016-10" db="EMBL/GenBank/DDBJ databases">
        <authorList>
            <person name="de Groot N.N."/>
        </authorList>
    </citation>
    <scope>NUCLEOTIDE SEQUENCE [LARGE SCALE GENOMIC DNA]</scope>
    <source>
        <strain evidence="3 4">CPCC 201259</strain>
    </source>
</reference>
<dbReference type="Gene3D" id="1.20.1260.20">
    <property type="entry name" value="PPE superfamily"/>
    <property type="match status" value="1"/>
</dbReference>
<sequence>MTVQITIGATRPEELEQLKSTIAAVRDRNWLSGGLSGENPGMSSLASTSDPLSALSESGFGFITGSVSFLGEPLQQLTGDPSSVSAGAQGFQDTGRNVSSIADSYQQSVGPEISGWSGDAAAGYLKTGAELVDGIAGLGDASVALAEAATGAGEAAAKALQEVTTLITEATGRIIMILNQAMAAAAATFGASVAAAIPQAVQVAAEYGGRIVAVMQQLLSSAQNLMQHVGTATKAVSALTDSISTISELVQQSSGTSGSTPTSSTGPTSGSTPTSSALPTTGNTSMSGSLPVPAEDATPEPETSDTPAPGITFTATITPPSLSWSDERTDPPGSA</sequence>
<evidence type="ECO:0000313" key="3">
    <source>
        <dbReference type="EMBL" id="SFM80415.1"/>
    </source>
</evidence>
<evidence type="ECO:0000256" key="1">
    <source>
        <dbReference type="SAM" id="MobiDB-lite"/>
    </source>
</evidence>
<evidence type="ECO:0000313" key="4">
    <source>
        <dbReference type="Proteomes" id="UP000199398"/>
    </source>
</evidence>
<keyword evidence="5" id="KW-1185">Reference proteome</keyword>
<name>A0A1I4TV01_9PSEU</name>
<dbReference type="Proteomes" id="UP000199398">
    <property type="component" value="Unassembled WGS sequence"/>
</dbReference>
<evidence type="ECO:0008006" key="6">
    <source>
        <dbReference type="Google" id="ProtNLM"/>
    </source>
</evidence>
<evidence type="ECO:0000313" key="5">
    <source>
        <dbReference type="Proteomes" id="UP000270697"/>
    </source>
</evidence>
<evidence type="ECO:0000313" key="2">
    <source>
        <dbReference type="EMBL" id="RKT88563.1"/>
    </source>
</evidence>
<proteinExistence type="predicted"/>
<dbReference type="RefSeq" id="WP_093146906.1">
    <property type="nucleotide sequence ID" value="NZ_FOUP01000001.1"/>
</dbReference>
<dbReference type="OrthoDB" id="3695672at2"/>
<gene>
    <name evidence="2" type="ORF">ATL45_7001</name>
    <name evidence="3" type="ORF">SAMN05421805_1011586</name>
</gene>
<organism evidence="3 4">
    <name type="scientific">Saccharopolyspora antimicrobica</name>
    <dbReference type="NCBI Taxonomy" id="455193"/>
    <lineage>
        <taxon>Bacteria</taxon>
        <taxon>Bacillati</taxon>
        <taxon>Actinomycetota</taxon>
        <taxon>Actinomycetes</taxon>
        <taxon>Pseudonocardiales</taxon>
        <taxon>Pseudonocardiaceae</taxon>
        <taxon>Saccharopolyspora</taxon>
    </lineage>
</organism>
<accession>A0A1I4TV01</accession>
<dbReference type="SUPFAM" id="SSF140453">
    <property type="entry name" value="EsxAB dimer-like"/>
    <property type="match status" value="1"/>
</dbReference>
<feature type="compositionally biased region" description="Polar residues" evidence="1">
    <location>
        <begin position="313"/>
        <end position="324"/>
    </location>
</feature>
<dbReference type="InterPro" id="IPR038332">
    <property type="entry name" value="PPE_sf"/>
</dbReference>
<dbReference type="InterPro" id="IPR036689">
    <property type="entry name" value="ESAT-6-like_sf"/>
</dbReference>
<dbReference type="Proteomes" id="UP000270697">
    <property type="component" value="Unassembled WGS sequence"/>
</dbReference>
<dbReference type="AlphaFoldDB" id="A0A1I4TV01"/>
<dbReference type="EMBL" id="FOUP01000001">
    <property type="protein sequence ID" value="SFM80415.1"/>
    <property type="molecule type" value="Genomic_DNA"/>
</dbReference>
<feature type="compositionally biased region" description="Low complexity" evidence="1">
    <location>
        <begin position="253"/>
        <end position="282"/>
    </location>
</feature>
<feature type="region of interest" description="Disordered" evidence="1">
    <location>
        <begin position="250"/>
        <end position="335"/>
    </location>
</feature>
<protein>
    <recommendedName>
        <fullName evidence="6">Proteins of 100 residues with WXG</fullName>
    </recommendedName>
</protein>
<feature type="compositionally biased region" description="Basic and acidic residues" evidence="1">
    <location>
        <begin position="325"/>
        <end position="335"/>
    </location>
</feature>
<dbReference type="STRING" id="455193.SAMN05421805_1011586"/>
<reference evidence="2 5" key="2">
    <citation type="submission" date="2018-10" db="EMBL/GenBank/DDBJ databases">
        <title>Sequencing the genomes of 1000 actinobacteria strains.</title>
        <authorList>
            <person name="Klenk H.-P."/>
        </authorList>
    </citation>
    <scope>NUCLEOTIDE SEQUENCE [LARGE SCALE GENOMIC DNA]</scope>
    <source>
        <strain evidence="2 5">DSM 45119</strain>
    </source>
</reference>